<reference evidence="2 3" key="1">
    <citation type="submission" date="2020-02" db="EMBL/GenBank/DDBJ databases">
        <authorList>
            <person name="Ferguson B K."/>
        </authorList>
    </citation>
    <scope>NUCLEOTIDE SEQUENCE [LARGE SCALE GENOMIC DNA]</scope>
</reference>
<organism evidence="2 3">
    <name type="scientific">Nesidiocoris tenuis</name>
    <dbReference type="NCBI Taxonomy" id="355587"/>
    <lineage>
        <taxon>Eukaryota</taxon>
        <taxon>Metazoa</taxon>
        <taxon>Ecdysozoa</taxon>
        <taxon>Arthropoda</taxon>
        <taxon>Hexapoda</taxon>
        <taxon>Insecta</taxon>
        <taxon>Pterygota</taxon>
        <taxon>Neoptera</taxon>
        <taxon>Paraneoptera</taxon>
        <taxon>Hemiptera</taxon>
        <taxon>Heteroptera</taxon>
        <taxon>Panheteroptera</taxon>
        <taxon>Cimicomorpha</taxon>
        <taxon>Miridae</taxon>
        <taxon>Dicyphina</taxon>
        <taxon>Nesidiocoris</taxon>
    </lineage>
</organism>
<gene>
    <name evidence="2" type="ORF">NTEN_LOCUS24248</name>
</gene>
<evidence type="ECO:0000313" key="3">
    <source>
        <dbReference type="Proteomes" id="UP000479000"/>
    </source>
</evidence>
<keyword evidence="3" id="KW-1185">Reference proteome</keyword>
<feature type="compositionally biased region" description="Low complexity" evidence="1">
    <location>
        <begin position="95"/>
        <end position="106"/>
    </location>
</feature>
<feature type="region of interest" description="Disordered" evidence="1">
    <location>
        <begin position="93"/>
        <end position="122"/>
    </location>
</feature>
<evidence type="ECO:0000313" key="2">
    <source>
        <dbReference type="EMBL" id="CAB0020676.1"/>
    </source>
</evidence>
<feature type="region of interest" description="Disordered" evidence="1">
    <location>
        <begin position="1"/>
        <end position="33"/>
    </location>
</feature>
<dbReference type="AlphaFoldDB" id="A0A6H5HUA3"/>
<feature type="compositionally biased region" description="Polar residues" evidence="1">
    <location>
        <begin position="1"/>
        <end position="12"/>
    </location>
</feature>
<protein>
    <submittedName>
        <fullName evidence="2">Uncharacterized protein</fullName>
    </submittedName>
</protein>
<proteinExistence type="predicted"/>
<dbReference type="Proteomes" id="UP000479000">
    <property type="component" value="Unassembled WGS sequence"/>
</dbReference>
<accession>A0A6H5HUA3</accession>
<sequence>MASSCAASGRQSTGRRAKSANRHPPCQDRSIRPTISRILDSTITLRCISDHQGCIQVVAADLKKQDIKTVWAIINASSLMFWKGPFLAERIDANSSPSGSRSTCRSQNLKSTPAGGRARPGQLRLSSQRLERREKLTDATSDALISSAPGSHRRLIFPNQETQTVKLIFELMAPILQDMTDSVYQLFYRGYREFAEPG</sequence>
<feature type="non-terminal residue" evidence="2">
    <location>
        <position position="198"/>
    </location>
</feature>
<name>A0A6H5HUA3_9HEMI</name>
<dbReference type="EMBL" id="CADCXU010035516">
    <property type="protein sequence ID" value="CAB0020676.1"/>
    <property type="molecule type" value="Genomic_DNA"/>
</dbReference>
<evidence type="ECO:0000256" key="1">
    <source>
        <dbReference type="SAM" id="MobiDB-lite"/>
    </source>
</evidence>